<dbReference type="InterPro" id="IPR021354">
    <property type="entry name" value="DUF2975"/>
</dbReference>
<keyword evidence="3" id="KW-1185">Reference proteome</keyword>
<keyword evidence="1" id="KW-0812">Transmembrane</keyword>
<dbReference type="Pfam" id="PF11188">
    <property type="entry name" value="DUF2975"/>
    <property type="match status" value="1"/>
</dbReference>
<dbReference type="EMBL" id="FQZY01000006">
    <property type="protein sequence ID" value="SHJ28475.1"/>
    <property type="molecule type" value="Genomic_DNA"/>
</dbReference>
<dbReference type="Proteomes" id="UP000184301">
    <property type="component" value="Unassembled WGS sequence"/>
</dbReference>
<evidence type="ECO:0000313" key="2">
    <source>
        <dbReference type="EMBL" id="SHJ28475.1"/>
    </source>
</evidence>
<protein>
    <recommendedName>
        <fullName evidence="4">DUF2975 domain-containing protein</fullName>
    </recommendedName>
</protein>
<keyword evidence="1" id="KW-0472">Membrane</keyword>
<evidence type="ECO:0000256" key="1">
    <source>
        <dbReference type="SAM" id="Phobius"/>
    </source>
</evidence>
<gene>
    <name evidence="2" type="ORF">SAMN02745243_00192</name>
</gene>
<sequence>MNEIMTKTINWGKITKIILDIMFFSGIIVTITLPFSLKWAGNHYAQSIEEHYISMLMIFGGSAFMGLFIIAELRSMMRTVVQQDCFVYRNVKSLERMCGFSLMIFVLFLIKVFILPTPATLIIVLVFFIAALFSGVLTQVFAEAVRYKEEYDLTI</sequence>
<feature type="transmembrane region" description="Helical" evidence="1">
    <location>
        <begin position="94"/>
        <end position="115"/>
    </location>
</feature>
<name>A0A1M6I206_9FIRM</name>
<feature type="transmembrane region" description="Helical" evidence="1">
    <location>
        <begin position="21"/>
        <end position="40"/>
    </location>
</feature>
<dbReference type="STRING" id="1121950.SAMN02745243_00192"/>
<dbReference type="RefSeq" id="WP_073103911.1">
    <property type="nucleotide sequence ID" value="NZ_FQZY01000006.1"/>
</dbReference>
<feature type="transmembrane region" description="Helical" evidence="1">
    <location>
        <begin position="121"/>
        <end position="142"/>
    </location>
</feature>
<reference evidence="2 3" key="1">
    <citation type="submission" date="2016-11" db="EMBL/GenBank/DDBJ databases">
        <authorList>
            <person name="Jaros S."/>
            <person name="Januszkiewicz K."/>
            <person name="Wedrychowicz H."/>
        </authorList>
    </citation>
    <scope>NUCLEOTIDE SEQUENCE [LARGE SCALE GENOMIC DNA]</scope>
    <source>
        <strain evidence="2 3">DSM 15480</strain>
    </source>
</reference>
<accession>A0A1M6I206</accession>
<dbReference type="AlphaFoldDB" id="A0A1M6I206"/>
<proteinExistence type="predicted"/>
<keyword evidence="1" id="KW-1133">Transmembrane helix</keyword>
<feature type="transmembrane region" description="Helical" evidence="1">
    <location>
        <begin position="52"/>
        <end position="73"/>
    </location>
</feature>
<evidence type="ECO:0000313" key="3">
    <source>
        <dbReference type="Proteomes" id="UP000184301"/>
    </source>
</evidence>
<evidence type="ECO:0008006" key="4">
    <source>
        <dbReference type="Google" id="ProtNLM"/>
    </source>
</evidence>
<organism evidence="2 3">
    <name type="scientific">Hespellia stercorisuis DSM 15480</name>
    <dbReference type="NCBI Taxonomy" id="1121950"/>
    <lineage>
        <taxon>Bacteria</taxon>
        <taxon>Bacillati</taxon>
        <taxon>Bacillota</taxon>
        <taxon>Clostridia</taxon>
        <taxon>Lachnospirales</taxon>
        <taxon>Lachnospiraceae</taxon>
        <taxon>Hespellia</taxon>
    </lineage>
</organism>